<evidence type="ECO:0000256" key="6">
    <source>
        <dbReference type="ARBA" id="ARBA00023054"/>
    </source>
</evidence>
<dbReference type="PANTHER" id="PTHR18937">
    <property type="entry name" value="STRUCTURAL MAINTENANCE OF CHROMOSOMES SMC FAMILY MEMBER"/>
    <property type="match status" value="1"/>
</dbReference>
<feature type="compositionally biased region" description="Low complexity" evidence="11">
    <location>
        <begin position="1928"/>
        <end position="1941"/>
    </location>
</feature>
<evidence type="ECO:0000256" key="9">
    <source>
        <dbReference type="ARBA" id="ARBA00023306"/>
    </source>
</evidence>
<feature type="compositionally biased region" description="Low complexity" evidence="11">
    <location>
        <begin position="2677"/>
        <end position="2687"/>
    </location>
</feature>
<dbReference type="PANTHER" id="PTHR18937:SF12">
    <property type="entry name" value="STRUCTURAL MAINTENANCE OF CHROMOSOMES PROTEIN"/>
    <property type="match status" value="1"/>
</dbReference>
<feature type="coiled-coil region" evidence="10">
    <location>
        <begin position="1377"/>
        <end position="1437"/>
    </location>
</feature>
<evidence type="ECO:0000256" key="7">
    <source>
        <dbReference type="ARBA" id="ARBA00023119"/>
    </source>
</evidence>
<feature type="compositionally biased region" description="Low complexity" evidence="11">
    <location>
        <begin position="2548"/>
        <end position="2567"/>
    </location>
</feature>
<feature type="compositionally biased region" description="Low complexity" evidence="11">
    <location>
        <begin position="1836"/>
        <end position="1859"/>
    </location>
</feature>
<feature type="compositionally biased region" description="Pro residues" evidence="11">
    <location>
        <begin position="2731"/>
        <end position="2741"/>
    </location>
</feature>
<evidence type="ECO:0000256" key="5">
    <source>
        <dbReference type="ARBA" id="ARBA00022776"/>
    </source>
</evidence>
<dbReference type="Proteomes" id="UP000078492">
    <property type="component" value="Unassembled WGS sequence"/>
</dbReference>
<keyword evidence="6 10" id="KW-0175">Coiled coil</keyword>
<evidence type="ECO:0000256" key="1">
    <source>
        <dbReference type="ARBA" id="ARBA00004123"/>
    </source>
</evidence>
<dbReference type="SUPFAM" id="SSF52540">
    <property type="entry name" value="P-loop containing nucleoside triphosphate hydrolases"/>
    <property type="match status" value="1"/>
</dbReference>
<keyword evidence="3" id="KW-0964">Secreted</keyword>
<evidence type="ECO:0000256" key="4">
    <source>
        <dbReference type="ARBA" id="ARBA00022618"/>
    </source>
</evidence>
<dbReference type="Pfam" id="PF06470">
    <property type="entry name" value="SMC_hinge"/>
    <property type="match status" value="2"/>
</dbReference>
<reference evidence="13 14" key="1">
    <citation type="submission" date="2015-09" db="EMBL/GenBank/DDBJ databases">
        <title>Trachymyrmex cornetzi WGS genome.</title>
        <authorList>
            <person name="Nygaard S."/>
            <person name="Hu H."/>
            <person name="Boomsma J."/>
            <person name="Zhang G."/>
        </authorList>
    </citation>
    <scope>NUCLEOTIDE SEQUENCE [LARGE SCALE GENOMIC DNA]</scope>
    <source>
        <strain evidence="13">Tcor2-1</strain>
        <tissue evidence="13">Whole body</tissue>
    </source>
</reference>
<feature type="compositionally biased region" description="Low complexity" evidence="11">
    <location>
        <begin position="2057"/>
        <end position="2067"/>
    </location>
</feature>
<feature type="region of interest" description="Disordered" evidence="11">
    <location>
        <begin position="2314"/>
        <end position="2747"/>
    </location>
</feature>
<feature type="compositionally biased region" description="Low complexity" evidence="11">
    <location>
        <begin position="2695"/>
        <end position="2714"/>
    </location>
</feature>
<evidence type="ECO:0000256" key="3">
    <source>
        <dbReference type="ARBA" id="ARBA00022525"/>
    </source>
</evidence>
<dbReference type="GO" id="GO:0005576">
    <property type="term" value="C:extracellular region"/>
    <property type="evidence" value="ECO:0007669"/>
    <property type="project" value="UniProtKB-SubCell"/>
</dbReference>
<feature type="region of interest" description="Disordered" evidence="11">
    <location>
        <begin position="1649"/>
        <end position="1695"/>
    </location>
</feature>
<dbReference type="STRING" id="471704.A0A195DX07"/>
<dbReference type="Pfam" id="PF02463">
    <property type="entry name" value="SMC_N"/>
    <property type="match status" value="1"/>
</dbReference>
<dbReference type="Pfam" id="PF01391">
    <property type="entry name" value="Collagen"/>
    <property type="match status" value="5"/>
</dbReference>
<dbReference type="GO" id="GO:0008278">
    <property type="term" value="C:cohesin complex"/>
    <property type="evidence" value="ECO:0007669"/>
    <property type="project" value="TreeGrafter"/>
</dbReference>
<dbReference type="GO" id="GO:0005634">
    <property type="term" value="C:nucleus"/>
    <property type="evidence" value="ECO:0007669"/>
    <property type="project" value="UniProtKB-SubCell"/>
</dbReference>
<feature type="domain" description="Fibrillar collagen NC1" evidence="12">
    <location>
        <begin position="2786"/>
        <end position="3009"/>
    </location>
</feature>
<name>A0A195DX07_9HYME</name>
<dbReference type="InterPro" id="IPR000885">
    <property type="entry name" value="Fib_collagen_C"/>
</dbReference>
<dbReference type="GO" id="GO:0003677">
    <property type="term" value="F:DNA binding"/>
    <property type="evidence" value="ECO:0007669"/>
    <property type="project" value="TreeGrafter"/>
</dbReference>
<dbReference type="SMART" id="SM00968">
    <property type="entry name" value="SMC_hinge"/>
    <property type="match status" value="2"/>
</dbReference>
<dbReference type="Gene3D" id="3.40.50.300">
    <property type="entry name" value="P-loop containing nucleotide triphosphate hydrolases"/>
    <property type="match status" value="2"/>
</dbReference>
<feature type="coiled-coil region" evidence="10">
    <location>
        <begin position="1063"/>
        <end position="1166"/>
    </location>
</feature>
<protein>
    <submittedName>
        <fullName evidence="13">Collagen alpha-2(I) chain</fullName>
    </submittedName>
</protein>
<feature type="coiled-coil region" evidence="10">
    <location>
        <begin position="778"/>
        <end position="878"/>
    </location>
</feature>
<evidence type="ECO:0000256" key="10">
    <source>
        <dbReference type="SAM" id="Coils"/>
    </source>
</evidence>
<feature type="coiled-coil region" evidence="10">
    <location>
        <begin position="318"/>
        <end position="418"/>
    </location>
</feature>
<feature type="coiled-coil region" evidence="10">
    <location>
        <begin position="657"/>
        <end position="754"/>
    </location>
</feature>
<dbReference type="GO" id="GO:0005524">
    <property type="term" value="F:ATP binding"/>
    <property type="evidence" value="ECO:0007669"/>
    <property type="project" value="InterPro"/>
</dbReference>
<dbReference type="GO" id="GO:0051301">
    <property type="term" value="P:cell division"/>
    <property type="evidence" value="ECO:0007669"/>
    <property type="project" value="UniProtKB-KW"/>
</dbReference>
<feature type="coiled-coil region" evidence="10">
    <location>
        <begin position="1245"/>
        <end position="1286"/>
    </location>
</feature>
<dbReference type="InterPro" id="IPR010935">
    <property type="entry name" value="SMC_hinge"/>
</dbReference>
<feature type="coiled-coil region" evidence="10">
    <location>
        <begin position="1191"/>
        <end position="1218"/>
    </location>
</feature>
<keyword evidence="7 13" id="KW-0176">Collagen</keyword>
<gene>
    <name evidence="13" type="ORF">ALC57_10347</name>
</gene>
<dbReference type="SUPFAM" id="SSF75553">
    <property type="entry name" value="Smc hinge domain"/>
    <property type="match status" value="2"/>
</dbReference>
<keyword evidence="5" id="KW-0498">Mitosis</keyword>
<dbReference type="Pfam" id="PF01410">
    <property type="entry name" value="COLFI"/>
    <property type="match status" value="1"/>
</dbReference>
<accession>A0A195DX07</accession>
<keyword evidence="4" id="KW-0132">Cell division</keyword>
<sequence>MYVKLIFKINAIDGIKEKNFTRAVRGGTYQYKIDNKIVTNICYMTELREMGLDIKAENFLLPQDYIACFAMKKPKDLTAMFEKIANSNEYKADYDRLKLELLDVAEKINFEDKLKKQILIQKKYAIMEKAETEKYLKLKEQYVVIKILLFNKYKLNYQLILLLCIKRRVEFLQDKERKIKLRIDEYLHNKKNVIILLEDTKSQFKFSSSSLEDIEQDILKMKNTIEQRKTEHIIFKDNILYWQKKRESARIALDSANKARDTNKRIIQELNNELERINNELTELRKASQTTTIEFSNSQVKRYMELTNKVEFRAHNSIKQIKSLMHDQQEDQAKLDNEYRRKEELEDKEKQIILKKVNLETRFTRLQDSSIKSKTTLMEKTAKIQELDKKITETRNKLLNLENDIVKITEELSEADIDKNSILHRNKKIETINMLKQIYSGVYGRLLDLCKPIHSRYNVAVTKVFGQYINAIVVDTTRTAIQCIQLLKREKIGIETFLPLDSIKNIILNERLRAIEEPQNVKLLYDVLNISSPHINNAVLSVTKNTLVCETSEHAKMLAYPDDKQEAHDCVSLDGCFYRKKGLMSGGLADLTVKAKQWDEQRILTLMEQKNKYKLNYQLILLLCIKRRVEFLQDKEKKIKLRIDEYLHNKKNLIILLEDTKSQFKFLSSSLEDIEQDILKMKNTIEQRKTEHIIFKDNILYWQKKRESARIALDSANKARDTNKRIIQELNNELERINNELTELRKASQTTTIEFSNSQVKRYMELTNKVEFRAHNSIKQIKSLMHDQQEDQAKLDNEYRRKEELEDKEKQIILKKVNLETRFTRLQDSSIKSKTTLMEKTAKIQELDKKITETRNKLLNLENDIVKITEELSEADIDKNSILHRNKKIETINMLKQIYSGVYGRLLDLCKPIHSRYNVAVTKVFGQYINAIVVDTTRTAIQCIQLLKREKIGIETFLPLDSIKNIILNERLRAIEEPQNVKLLYDVLNISSPHINNAVLSVTKNTLVCETSEHAKMLAYPDDKQEAHDCVSLDGCFYRKKGLMSGGLADLTVKAKQWDEQRILTLMEQKAQLMQELRNLSKISLMQSEADIINIEINALTRQNKYVETDIKDTENEIVKIEKELDMVETKKIALNLTIAVIDDNMQKRNEEIKNVEKYINLIKNEIFVNFCNDINVPDISYYEKNNLRIYQEKKTRQLELEQQYNRIKDQLRFENENDIENKVLKWQQAVECANTEWNKVCQQERHAKIKVEREETKMSKLKDNYTNVAKDLEDVTKKLAEHKSQISVNEKLYLEDQKAHIAVQRKIQQIKIECNIILKECKMEDISIPMSETHSRLEENVFTSSSNLSIELSGDCEILTKINFSQFPKEICNFTNEKLRDMTLQLTEKITKIENEFDDLVNLKIDEKIDIIKQRMQKINTDLRNYRNKYNEIKMQFESNLVNNTSAQAIILPDNPEEPYAGNIIYNCIAPHKGFQPLQYLSDGEKSMASLALLFAIQRYKQIPFFIMDEGDAALDKVNIKNVVSFIRSQETLMQFIMISLHKELYRNSNALVGVTVKRNFTMRRRALELITGLLVVQLLLPLPDQVNAMKNRLRKQRSKPQEHQAQQSSNDYEYDYNYENYDEYDEKNVFFQVLPTEILPGESNIYSSVAVPGPRGSPGRPGDDGRPGDSGYPGQPGTPGIPGPPGPPGSIPDVSLYYQQLALSQANEDKGPSGAAASLYGPEALSYIQAQVGPMGPRGPPGPSGPPGPQGFQGTRGETGELGSPGPPGMPGPRGLPGLPGKDGISGEDGETGPQGSPGPVGQRGLPGIPGFPGLKGHRGFPGLDGAKGEQGTPGEKGSMGSPGPMGPVGQMGPAGPRGERGREGPSGPPGLRGLDGIAGPPGQPGVIGKPGSPGFPGNPGVKGDQGPQGSTGNQGLQGPRGESGRPGQPGETGPQGPQGKDGIPGEKGATGALGPVGVVGFPGARGQPGTPGNPGIPGAKGAPGLPGDRGLKGDTGVKGDAGMPGPRGLPGPPGNEGKRGKRGMRGPIGSVGPPGERGASGERGFPGSDGSIGPQGQPGDRGPPGAVGSKGATGDPGRPGPAGLQGARGLMGRPGASGKPGNPGERGIQGADGKPGEQGLPGLQGLPGPIGTPGERGYSGERGKDGEPGNPGPPGPRGDTGKEGPLGVQGPPGPSGSDGARGLPGPTGSIGAAGNPGVPGKDGEAGVQGHPGPPGMVGDRGERGLPGERGLIGPPGPMGPRGETGTQGSDGLIDFLAREDYPENLDRKEKGAQSDQSAPKVPQVALFFYYFLKTLILFYLNIIGHIGERGPQGEVGPPGSPGEPAERGDPGPPGLIGEPGAPGNPGERGPHGLQGSQGFPGPQGLIGLPGLKGDRGYPGLKGEQGNPGLAGSRGEIGAPGPIGITGAKGIRGDPGVRGEPGLMGPPGIIGHVGPSGPPGNIGPPGASGLPGIKGDAGDTGRPGNPGPIGNPGLPGIDGIKGESGSPGSQGLTGSQGPQGPPGERGLPGLLGSPGPIGNRGLRGAPGEIGQPGKTGAEGPPGPPGLIGSPGAPGHTGEIGPEGPTGKPGPPGIGGRPGDKGPPGVPGAVGPSGPSGLPGPPGPTGPTGLIGERGPKGETGPQGVEGPQGPRGKPGPAGLEGIKGDRGEEGQKGAKGHRGFTGLQGLPGSPGLVGEKGIPGLPGLPGKDGEPGIRGNPGREGNPGPIGPVGNPGSRGPSGEEGRQGSPGLPGPPGPPGPPGEVGFGYDAASLAAFIGQGQTKGPDPLGDEPPRIFSKDITEKERRELLLKAYENLKSSFQKLMKPDGEKNSPAKTCRDLFVAYPDKLSGEYWIDPNEGDIRDAILVYCDAEKRATCILPNPSRSPEIIHITDQQETWLSEIDNGMKITYKADSNQIGFLQLLSKHANQNITYHCKNSVAYFDYEKKTYKRGLKLLAWNDVELTPRGNQRLRYEMIMDECRVYRNNWGKTVVSYETDKPVRLPILDVALRDIGKPEQSFSIEIGPTCYD</sequence>
<evidence type="ECO:0000256" key="8">
    <source>
        <dbReference type="ARBA" id="ARBA00023242"/>
    </source>
</evidence>
<dbReference type="InterPro" id="IPR027417">
    <property type="entry name" value="P-loop_NTPase"/>
</dbReference>
<evidence type="ECO:0000256" key="2">
    <source>
        <dbReference type="ARBA" id="ARBA00004613"/>
    </source>
</evidence>
<evidence type="ECO:0000256" key="11">
    <source>
        <dbReference type="SAM" id="MobiDB-lite"/>
    </source>
</evidence>
<dbReference type="Gene3D" id="2.60.120.1000">
    <property type="match status" value="1"/>
</dbReference>
<dbReference type="SMART" id="SM00038">
    <property type="entry name" value="COLFI"/>
    <property type="match status" value="1"/>
</dbReference>
<feature type="compositionally biased region" description="Basic and acidic residues" evidence="11">
    <location>
        <begin position="2141"/>
        <end position="2150"/>
    </location>
</feature>
<dbReference type="GO" id="GO:0007062">
    <property type="term" value="P:sister chromatid cohesion"/>
    <property type="evidence" value="ECO:0007669"/>
    <property type="project" value="TreeGrafter"/>
</dbReference>
<feature type="compositionally biased region" description="Low complexity" evidence="11">
    <location>
        <begin position="2362"/>
        <end position="2374"/>
    </location>
</feature>
<feature type="coiled-coil region" evidence="10">
    <location>
        <begin position="211"/>
        <end position="294"/>
    </location>
</feature>
<proteinExistence type="predicted"/>
<feature type="compositionally biased region" description="Low complexity" evidence="11">
    <location>
        <begin position="2120"/>
        <end position="2136"/>
    </location>
</feature>
<feature type="region of interest" description="Disordered" evidence="11">
    <location>
        <begin position="1733"/>
        <end position="2253"/>
    </location>
</feature>
<feature type="compositionally biased region" description="Low complexity" evidence="11">
    <location>
        <begin position="2398"/>
        <end position="2411"/>
    </location>
</feature>
<feature type="compositionally biased region" description="Polar residues" evidence="11">
    <location>
        <begin position="1910"/>
        <end position="1919"/>
    </location>
</feature>
<keyword evidence="8" id="KW-0539">Nucleus</keyword>
<evidence type="ECO:0000313" key="13">
    <source>
        <dbReference type="EMBL" id="KYN17371.1"/>
    </source>
</evidence>
<feature type="compositionally biased region" description="Pro residues" evidence="11">
    <location>
        <begin position="1739"/>
        <end position="1751"/>
    </location>
</feature>
<dbReference type="InterPro" id="IPR008160">
    <property type="entry name" value="Collagen"/>
</dbReference>
<evidence type="ECO:0000259" key="12">
    <source>
        <dbReference type="PROSITE" id="PS51461"/>
    </source>
</evidence>
<dbReference type="EMBL" id="KQ980167">
    <property type="protein sequence ID" value="KYN17371.1"/>
    <property type="molecule type" value="Genomic_DNA"/>
</dbReference>
<organism evidence="13 14">
    <name type="scientific">Trachymyrmex cornetzi</name>
    <dbReference type="NCBI Taxonomy" id="471704"/>
    <lineage>
        <taxon>Eukaryota</taxon>
        <taxon>Metazoa</taxon>
        <taxon>Ecdysozoa</taxon>
        <taxon>Arthropoda</taxon>
        <taxon>Hexapoda</taxon>
        <taxon>Insecta</taxon>
        <taxon>Pterygota</taxon>
        <taxon>Neoptera</taxon>
        <taxon>Endopterygota</taxon>
        <taxon>Hymenoptera</taxon>
        <taxon>Apocrita</taxon>
        <taxon>Aculeata</taxon>
        <taxon>Formicoidea</taxon>
        <taxon>Formicidae</taxon>
        <taxon>Myrmicinae</taxon>
        <taxon>Trachymyrmex</taxon>
    </lineage>
</organism>
<feature type="compositionally biased region" description="Basic and acidic residues" evidence="11">
    <location>
        <begin position="2644"/>
        <end position="2654"/>
    </location>
</feature>
<dbReference type="InterPro" id="IPR003395">
    <property type="entry name" value="RecF/RecN/SMC_N"/>
</dbReference>
<dbReference type="Gene3D" id="1.20.1060.20">
    <property type="match status" value="2"/>
</dbReference>
<dbReference type="Gene3D" id="3.30.70.1620">
    <property type="match status" value="2"/>
</dbReference>
<feature type="region of interest" description="Disordered" evidence="11">
    <location>
        <begin position="1594"/>
        <end position="1615"/>
    </location>
</feature>
<dbReference type="PROSITE" id="PS51461">
    <property type="entry name" value="NC1_FIB"/>
    <property type="match status" value="1"/>
</dbReference>
<comment type="subcellular location">
    <subcellularLocation>
        <location evidence="1">Nucleus</location>
    </subcellularLocation>
    <subcellularLocation>
        <location evidence="2">Secreted</location>
    </subcellularLocation>
</comment>
<evidence type="ECO:0000313" key="14">
    <source>
        <dbReference type="Proteomes" id="UP000078492"/>
    </source>
</evidence>
<keyword evidence="9" id="KW-0131">Cell cycle</keyword>
<dbReference type="GO" id="GO:0005201">
    <property type="term" value="F:extracellular matrix structural constituent"/>
    <property type="evidence" value="ECO:0007669"/>
    <property type="project" value="InterPro"/>
</dbReference>
<feature type="compositionally biased region" description="Low complexity" evidence="11">
    <location>
        <begin position="2588"/>
        <end position="2597"/>
    </location>
</feature>
<dbReference type="GO" id="GO:0005581">
    <property type="term" value="C:collagen trimer"/>
    <property type="evidence" value="ECO:0007669"/>
    <property type="project" value="UniProtKB-KW"/>
</dbReference>
<keyword evidence="14" id="KW-1185">Reference proteome</keyword>
<dbReference type="FunFam" id="2.60.120.1000:FF:000007">
    <property type="entry name" value="Collagen type V alpha 3 chain"/>
    <property type="match status" value="1"/>
</dbReference>
<feature type="compositionally biased region" description="Low complexity" evidence="11">
    <location>
        <begin position="2473"/>
        <end position="2519"/>
    </location>
</feature>
<feature type="compositionally biased region" description="Pro residues" evidence="11">
    <location>
        <begin position="1681"/>
        <end position="1692"/>
    </location>
</feature>
<dbReference type="InterPro" id="IPR036277">
    <property type="entry name" value="SMC_hinge_sf"/>
</dbReference>